<name>A0A6A6HP83_VIRVR</name>
<dbReference type="AlphaFoldDB" id="A0A6A6HP83"/>
<organism evidence="2 3">
    <name type="scientific">Viridothelium virens</name>
    <name type="common">Speckled blister lichen</name>
    <name type="synonym">Trypethelium virens</name>
    <dbReference type="NCBI Taxonomy" id="1048519"/>
    <lineage>
        <taxon>Eukaryota</taxon>
        <taxon>Fungi</taxon>
        <taxon>Dikarya</taxon>
        <taxon>Ascomycota</taxon>
        <taxon>Pezizomycotina</taxon>
        <taxon>Dothideomycetes</taxon>
        <taxon>Dothideomycetes incertae sedis</taxon>
        <taxon>Trypetheliales</taxon>
        <taxon>Trypetheliaceae</taxon>
        <taxon>Viridothelium</taxon>
    </lineage>
</organism>
<dbReference type="Pfam" id="PF06985">
    <property type="entry name" value="HET"/>
    <property type="match status" value="1"/>
</dbReference>
<proteinExistence type="predicted"/>
<gene>
    <name evidence="2" type="ORF">EV356DRAFT_513940</name>
</gene>
<accession>A0A6A6HP83</accession>
<keyword evidence="3" id="KW-1185">Reference proteome</keyword>
<feature type="domain" description="Heterokaryon incompatibility" evidence="1">
    <location>
        <begin position="27"/>
        <end position="142"/>
    </location>
</feature>
<protein>
    <recommendedName>
        <fullName evidence="1">Heterokaryon incompatibility domain-containing protein</fullName>
    </recommendedName>
</protein>
<reference evidence="2" key="1">
    <citation type="journal article" date="2020" name="Stud. Mycol.">
        <title>101 Dothideomycetes genomes: a test case for predicting lifestyles and emergence of pathogens.</title>
        <authorList>
            <person name="Haridas S."/>
            <person name="Albert R."/>
            <person name="Binder M."/>
            <person name="Bloem J."/>
            <person name="Labutti K."/>
            <person name="Salamov A."/>
            <person name="Andreopoulos B."/>
            <person name="Baker S."/>
            <person name="Barry K."/>
            <person name="Bills G."/>
            <person name="Bluhm B."/>
            <person name="Cannon C."/>
            <person name="Castanera R."/>
            <person name="Culley D."/>
            <person name="Daum C."/>
            <person name="Ezra D."/>
            <person name="Gonzalez J."/>
            <person name="Henrissat B."/>
            <person name="Kuo A."/>
            <person name="Liang C."/>
            <person name="Lipzen A."/>
            <person name="Lutzoni F."/>
            <person name="Magnuson J."/>
            <person name="Mondo S."/>
            <person name="Nolan M."/>
            <person name="Ohm R."/>
            <person name="Pangilinan J."/>
            <person name="Park H.-J."/>
            <person name="Ramirez L."/>
            <person name="Alfaro M."/>
            <person name="Sun H."/>
            <person name="Tritt A."/>
            <person name="Yoshinaga Y."/>
            <person name="Zwiers L.-H."/>
            <person name="Turgeon B."/>
            <person name="Goodwin S."/>
            <person name="Spatafora J."/>
            <person name="Crous P."/>
            <person name="Grigoriev I."/>
        </authorList>
    </citation>
    <scope>NUCLEOTIDE SEQUENCE</scope>
    <source>
        <strain evidence="2">Tuck. ex Michener</strain>
    </source>
</reference>
<evidence type="ECO:0000313" key="3">
    <source>
        <dbReference type="Proteomes" id="UP000800092"/>
    </source>
</evidence>
<sequence length="585" mass="66218">MDHSKPCRGFVPSSLRGNAPGLVDRSDQISINQSDIPEKNHQTPLMRQIYKLAQRAIVWLGPEGNDSQDAINTLHYLSAQFEIVQHDILRDSLSMVCFPTPNASEADWYQINTPLLHSDRTWRSVEGLLSQSWFSRLWVWQELQLSSRLALVQCGSDVMDWKSLIRAVRLLKYKLHVPNYIRDRCVELALTAQDSSLLTTDGVLYRSQQLFSSDPRDKVYGILGLTTPGFACRLRPQYSLSLKEVYRQAFQTCIDVEQRLDVLSMCELTTCVPDSPSWLPNLQVQRPSSYGWSWIQACTGLSCASHSFCEDATMLVEGIQFSAISAISPSLRGGEEQLFTLYRGFVPDDQFDDSYVTGGSLLDAFAATSRWGRLSERIWTSSKPNISSPSLEEWALVFKKALSLHESSPNIGIFENKTFHLCSKALWRRKLIRTKDRHIGIGPPDAKIGDIVCLILGCYTPMILRPTDAGGFRVVGDGYLHGLNDADGILGSLPKGWNSVLDTDETGVFRTIYVDQCGTITEDDPRLPLLPSEWERMEQTRTTEDPKFFTRYRNVATGKIINSDPRMFPHELRRRGVRLEKLRLV</sequence>
<dbReference type="EMBL" id="ML991772">
    <property type="protein sequence ID" value="KAF2239652.1"/>
    <property type="molecule type" value="Genomic_DNA"/>
</dbReference>
<dbReference type="InterPro" id="IPR052895">
    <property type="entry name" value="HetReg/Transcr_Mod"/>
</dbReference>
<evidence type="ECO:0000259" key="1">
    <source>
        <dbReference type="Pfam" id="PF06985"/>
    </source>
</evidence>
<dbReference type="PANTHER" id="PTHR24148:SF82">
    <property type="entry name" value="HETEROKARYON INCOMPATIBILITY DOMAIN-CONTAINING PROTEIN"/>
    <property type="match status" value="1"/>
</dbReference>
<dbReference type="Proteomes" id="UP000800092">
    <property type="component" value="Unassembled WGS sequence"/>
</dbReference>
<dbReference type="InterPro" id="IPR010730">
    <property type="entry name" value="HET"/>
</dbReference>
<dbReference type="PANTHER" id="PTHR24148">
    <property type="entry name" value="ANKYRIN REPEAT DOMAIN-CONTAINING PROTEIN 39 HOMOLOG-RELATED"/>
    <property type="match status" value="1"/>
</dbReference>
<dbReference type="OrthoDB" id="4850726at2759"/>
<evidence type="ECO:0000313" key="2">
    <source>
        <dbReference type="EMBL" id="KAF2239652.1"/>
    </source>
</evidence>